<feature type="transmembrane region" description="Helical" evidence="1">
    <location>
        <begin position="178"/>
        <end position="198"/>
    </location>
</feature>
<dbReference type="EMBL" id="JAOQJX010000002">
    <property type="protein sequence ID" value="MCU6746380.1"/>
    <property type="molecule type" value="Genomic_DNA"/>
</dbReference>
<feature type="transmembrane region" description="Helical" evidence="1">
    <location>
        <begin position="104"/>
        <end position="121"/>
    </location>
</feature>
<evidence type="ECO:0000313" key="2">
    <source>
        <dbReference type="EMBL" id="MCU6746380.1"/>
    </source>
</evidence>
<keyword evidence="1" id="KW-1133">Transmembrane helix</keyword>
<dbReference type="Proteomes" id="UP001652394">
    <property type="component" value="Unassembled WGS sequence"/>
</dbReference>
<accession>A0ABT2T803</accession>
<evidence type="ECO:0000313" key="3">
    <source>
        <dbReference type="Proteomes" id="UP001652394"/>
    </source>
</evidence>
<keyword evidence="1" id="KW-0812">Transmembrane</keyword>
<proteinExistence type="predicted"/>
<feature type="transmembrane region" description="Helical" evidence="1">
    <location>
        <begin position="152"/>
        <end position="172"/>
    </location>
</feature>
<gene>
    <name evidence="2" type="ORF">OCV51_01690</name>
</gene>
<reference evidence="2 3" key="1">
    <citation type="journal article" date="2021" name="ISME Commun">
        <title>Automated analysis of genomic sequences facilitates high-throughput and comprehensive description of bacteria.</title>
        <authorList>
            <person name="Hitch T.C.A."/>
        </authorList>
    </citation>
    <scope>NUCLEOTIDE SEQUENCE [LARGE SCALE GENOMIC DNA]</scope>
    <source>
        <strain evidence="2 3">H2_18</strain>
    </source>
</reference>
<sequence length="246" mass="26538">MIWSTMVDKIKNIAVGIFTQEAEESFLLSQNILLLAVLIAVGVLWCFLGLKWIRLWSALIGMAAGLLGGIFAADMLGMEALVSFVAGAVCGMLLLVLCARFYRFGVFVCIGSIGAVSTAFFLHLQGWILPVVCAAVGLVLALISIKFTTIMGILVTAFFGAITAESAIAFLLPIQGTVLEIVIGVFLGAIGVLVQLLLESKKRKKQSLKKAAEIRNTHSTENEVEKARAMMENLDQISKEDEKAIE</sequence>
<feature type="transmembrane region" description="Helical" evidence="1">
    <location>
        <begin position="55"/>
        <end position="73"/>
    </location>
</feature>
<keyword evidence="1" id="KW-0472">Membrane</keyword>
<evidence type="ECO:0008006" key="4">
    <source>
        <dbReference type="Google" id="ProtNLM"/>
    </source>
</evidence>
<keyword evidence="3" id="KW-1185">Reference proteome</keyword>
<feature type="transmembrane region" description="Helical" evidence="1">
    <location>
        <begin position="127"/>
        <end position="145"/>
    </location>
</feature>
<feature type="transmembrane region" description="Helical" evidence="1">
    <location>
        <begin position="28"/>
        <end position="48"/>
    </location>
</feature>
<organism evidence="2 3">
    <name type="scientific">Faecalicatena acetigenes</name>
    <dbReference type="NCBI Taxonomy" id="2981790"/>
    <lineage>
        <taxon>Bacteria</taxon>
        <taxon>Bacillati</taxon>
        <taxon>Bacillota</taxon>
        <taxon>Clostridia</taxon>
        <taxon>Lachnospirales</taxon>
        <taxon>Lachnospiraceae</taxon>
        <taxon>Faecalicatena</taxon>
    </lineage>
</organism>
<comment type="caution">
    <text evidence="2">The sequence shown here is derived from an EMBL/GenBank/DDBJ whole genome shotgun (WGS) entry which is preliminary data.</text>
</comment>
<feature type="transmembrane region" description="Helical" evidence="1">
    <location>
        <begin position="79"/>
        <end position="97"/>
    </location>
</feature>
<protein>
    <recommendedName>
        <fullName evidence="4">DUF4203 domain-containing protein</fullName>
    </recommendedName>
</protein>
<name>A0ABT2T803_9FIRM</name>
<dbReference type="RefSeq" id="WP_059068467.1">
    <property type="nucleotide sequence ID" value="NZ_JAOQJX010000002.1"/>
</dbReference>
<evidence type="ECO:0000256" key="1">
    <source>
        <dbReference type="SAM" id="Phobius"/>
    </source>
</evidence>